<dbReference type="OrthoDB" id="5871355at2759"/>
<feature type="transmembrane region" description="Helical" evidence="1">
    <location>
        <begin position="56"/>
        <end position="74"/>
    </location>
</feature>
<accession>A0A2G5T967</accession>
<sequence>MKPPTRFAIAARNIPNMDNISANFSMVLIFFIALNRCLVIVKDRWSDAIFEGKRVIVPVVISLVLSCFGAYCSIRTSKIKRKYKFDMGVVDLGEPNGYKRLIARLFYIFPLASAICYLIIFWHPKKTKKKLLVQRQSNNKGQQNVFIQILITVFSMGYGIFVNRGNWEL</sequence>
<evidence type="ECO:0000313" key="3">
    <source>
        <dbReference type="Proteomes" id="UP000230233"/>
    </source>
</evidence>
<dbReference type="PANTHER" id="PTHR22718:SF36">
    <property type="entry name" value="G_PROTEIN_RECEP_F1_2 DOMAIN-CONTAINING PROTEIN-RELATED"/>
    <property type="match status" value="1"/>
</dbReference>
<dbReference type="SUPFAM" id="SSF81321">
    <property type="entry name" value="Family A G protein-coupled receptor-like"/>
    <property type="match status" value="1"/>
</dbReference>
<evidence type="ECO:0000313" key="2">
    <source>
        <dbReference type="EMBL" id="PIC23832.1"/>
    </source>
</evidence>
<dbReference type="Gene3D" id="1.20.1070.10">
    <property type="entry name" value="Rhodopsin 7-helix transmembrane proteins"/>
    <property type="match status" value="1"/>
</dbReference>
<dbReference type="PANTHER" id="PTHR22718">
    <property type="entry name" value="SERPENTINE RECEPTOR, CLASS X"/>
    <property type="match status" value="1"/>
</dbReference>
<reference evidence="3" key="1">
    <citation type="submission" date="2017-10" db="EMBL/GenBank/DDBJ databases">
        <title>Rapid genome shrinkage in a self-fertile nematode reveals novel sperm competition proteins.</title>
        <authorList>
            <person name="Yin D."/>
            <person name="Schwarz E.M."/>
            <person name="Thomas C.G."/>
            <person name="Felde R.L."/>
            <person name="Korf I.F."/>
            <person name="Cutter A.D."/>
            <person name="Schartner C.M."/>
            <person name="Ralston E.J."/>
            <person name="Meyer B.J."/>
            <person name="Haag E.S."/>
        </authorList>
    </citation>
    <scope>NUCLEOTIDE SEQUENCE [LARGE SCALE GENOMIC DNA]</scope>
    <source>
        <strain evidence="3">JU1422</strain>
    </source>
</reference>
<feature type="transmembrane region" description="Helical" evidence="1">
    <location>
        <begin position="20"/>
        <end position="41"/>
    </location>
</feature>
<gene>
    <name evidence="2" type="primary">Cnig_chr_V.g17391</name>
    <name evidence="2" type="ORF">B9Z55_017391</name>
</gene>
<dbReference type="Proteomes" id="UP000230233">
    <property type="component" value="Chromosome V"/>
</dbReference>
<dbReference type="AlphaFoldDB" id="A0A2G5T967"/>
<dbReference type="EMBL" id="PDUG01000005">
    <property type="protein sequence ID" value="PIC23832.1"/>
    <property type="molecule type" value="Genomic_DNA"/>
</dbReference>
<evidence type="ECO:0000256" key="1">
    <source>
        <dbReference type="SAM" id="Phobius"/>
    </source>
</evidence>
<keyword evidence="1" id="KW-1133">Transmembrane helix</keyword>
<keyword evidence="1" id="KW-0472">Membrane</keyword>
<name>A0A2G5T967_9PELO</name>
<feature type="transmembrane region" description="Helical" evidence="1">
    <location>
        <begin position="143"/>
        <end position="162"/>
    </location>
</feature>
<keyword evidence="1" id="KW-0812">Transmembrane</keyword>
<protein>
    <submittedName>
        <fullName evidence="2">Uncharacterized protein</fullName>
    </submittedName>
</protein>
<feature type="transmembrane region" description="Helical" evidence="1">
    <location>
        <begin position="105"/>
        <end position="123"/>
    </location>
</feature>
<organism evidence="2 3">
    <name type="scientific">Caenorhabditis nigoni</name>
    <dbReference type="NCBI Taxonomy" id="1611254"/>
    <lineage>
        <taxon>Eukaryota</taxon>
        <taxon>Metazoa</taxon>
        <taxon>Ecdysozoa</taxon>
        <taxon>Nematoda</taxon>
        <taxon>Chromadorea</taxon>
        <taxon>Rhabditida</taxon>
        <taxon>Rhabditina</taxon>
        <taxon>Rhabditomorpha</taxon>
        <taxon>Rhabditoidea</taxon>
        <taxon>Rhabditidae</taxon>
        <taxon>Peloderinae</taxon>
        <taxon>Caenorhabditis</taxon>
    </lineage>
</organism>
<keyword evidence="3" id="KW-1185">Reference proteome</keyword>
<comment type="caution">
    <text evidence="2">The sequence shown here is derived from an EMBL/GenBank/DDBJ whole genome shotgun (WGS) entry which is preliminary data.</text>
</comment>
<proteinExistence type="predicted"/>